<dbReference type="PRINTS" id="PR00177">
    <property type="entry name" value="NMDARECEPTOR"/>
</dbReference>
<evidence type="ECO:0000256" key="13">
    <source>
        <dbReference type="ARBA" id="ARBA00023286"/>
    </source>
</evidence>
<feature type="chain" id="PRO_5045432005" evidence="17">
    <location>
        <begin position="26"/>
        <end position="926"/>
    </location>
</feature>
<dbReference type="Pfam" id="PF10613">
    <property type="entry name" value="Lig_chan-Glu_bd"/>
    <property type="match status" value="1"/>
</dbReference>
<evidence type="ECO:0000256" key="11">
    <source>
        <dbReference type="ARBA" id="ARBA00023180"/>
    </source>
</evidence>
<evidence type="ECO:0000256" key="7">
    <source>
        <dbReference type="ARBA" id="ARBA00023018"/>
    </source>
</evidence>
<feature type="transmembrane region" description="Helical" evidence="16">
    <location>
        <begin position="626"/>
        <end position="647"/>
    </location>
</feature>
<dbReference type="GeneID" id="107063629"/>
<evidence type="ECO:0000259" key="18">
    <source>
        <dbReference type="SMART" id="SM00079"/>
    </source>
</evidence>
<keyword evidence="3" id="KW-0813">Transport</keyword>
<dbReference type="InterPro" id="IPR028082">
    <property type="entry name" value="Peripla_BP_I"/>
</dbReference>
<gene>
    <name evidence="21" type="primary">LOC107063629</name>
</gene>
<proteinExistence type="inferred from homology"/>
<dbReference type="InterPro" id="IPR001320">
    <property type="entry name" value="Iontro_rcpt_C"/>
</dbReference>
<keyword evidence="17" id="KW-0732">Signal</keyword>
<evidence type="ECO:0000313" key="21">
    <source>
        <dbReference type="RefSeq" id="XP_015171025.1"/>
    </source>
</evidence>
<dbReference type="Gene3D" id="3.40.190.10">
    <property type="entry name" value="Periplasmic binding protein-like II"/>
    <property type="match status" value="2"/>
</dbReference>
<organism evidence="20 21">
    <name type="scientific">Polistes dominula</name>
    <name type="common">European paper wasp</name>
    <name type="synonym">Vespa dominula</name>
    <dbReference type="NCBI Taxonomy" id="743375"/>
    <lineage>
        <taxon>Eukaryota</taxon>
        <taxon>Metazoa</taxon>
        <taxon>Ecdysozoa</taxon>
        <taxon>Arthropoda</taxon>
        <taxon>Hexapoda</taxon>
        <taxon>Insecta</taxon>
        <taxon>Pterygota</taxon>
        <taxon>Neoptera</taxon>
        <taxon>Endopterygota</taxon>
        <taxon>Hymenoptera</taxon>
        <taxon>Apocrita</taxon>
        <taxon>Aculeata</taxon>
        <taxon>Vespoidea</taxon>
        <taxon>Vespidae</taxon>
        <taxon>Polistinae</taxon>
        <taxon>Polistini</taxon>
        <taxon>Polistes</taxon>
    </lineage>
</organism>
<dbReference type="InterPro" id="IPR015683">
    <property type="entry name" value="Ionotropic_Glu_rcpt"/>
</dbReference>
<keyword evidence="4" id="KW-1003">Cell membrane</keyword>
<keyword evidence="5 16" id="KW-0812">Transmembrane</keyword>
<dbReference type="SMART" id="SM00079">
    <property type="entry name" value="PBPe"/>
    <property type="match status" value="1"/>
</dbReference>
<evidence type="ECO:0000313" key="20">
    <source>
        <dbReference type="Proteomes" id="UP000694924"/>
    </source>
</evidence>
<dbReference type="RefSeq" id="XP_015171025.1">
    <property type="nucleotide sequence ID" value="XM_015315539.1"/>
</dbReference>
<keyword evidence="11" id="KW-0325">Glycoprotein</keyword>
<keyword evidence="13" id="KW-1071">Ligand-gated ion channel</keyword>
<evidence type="ECO:0000256" key="2">
    <source>
        <dbReference type="ARBA" id="ARBA00008685"/>
    </source>
</evidence>
<feature type="domain" description="Ionotropic glutamate receptor L-glutamate and glycine-binding" evidence="19">
    <location>
        <begin position="425"/>
        <end position="493"/>
    </location>
</feature>
<dbReference type="Pfam" id="PF00060">
    <property type="entry name" value="Lig_chan"/>
    <property type="match status" value="1"/>
</dbReference>
<keyword evidence="8" id="KW-0406">Ion transport</keyword>
<evidence type="ECO:0000256" key="4">
    <source>
        <dbReference type="ARBA" id="ARBA00022475"/>
    </source>
</evidence>
<dbReference type="SMART" id="SM00918">
    <property type="entry name" value="Lig_chan-Glu_bd"/>
    <property type="match status" value="1"/>
</dbReference>
<dbReference type="SUPFAM" id="SSF53822">
    <property type="entry name" value="Periplasmic binding protein-like I"/>
    <property type="match status" value="1"/>
</dbReference>
<keyword evidence="12" id="KW-0628">Postsynaptic cell membrane</keyword>
<evidence type="ECO:0000256" key="6">
    <source>
        <dbReference type="ARBA" id="ARBA00022989"/>
    </source>
</evidence>
<evidence type="ECO:0000256" key="12">
    <source>
        <dbReference type="ARBA" id="ARBA00023257"/>
    </source>
</evidence>
<dbReference type="Gene3D" id="3.40.50.2300">
    <property type="match status" value="2"/>
</dbReference>
<evidence type="ECO:0000256" key="1">
    <source>
        <dbReference type="ARBA" id="ARBA00004651"/>
    </source>
</evidence>
<comment type="subcellular location">
    <subcellularLocation>
        <location evidence="1">Cell membrane</location>
        <topology evidence="1">Multi-pass membrane protein</topology>
    </subcellularLocation>
    <subcellularLocation>
        <location evidence="15">Postsynaptic cell membrane</location>
    </subcellularLocation>
</comment>
<dbReference type="InterPro" id="IPR001828">
    <property type="entry name" value="ANF_lig-bd_rcpt"/>
</dbReference>
<feature type="transmembrane region" description="Helical" evidence="16">
    <location>
        <begin position="816"/>
        <end position="838"/>
    </location>
</feature>
<evidence type="ECO:0000256" key="17">
    <source>
        <dbReference type="SAM" id="SignalP"/>
    </source>
</evidence>
<sequence length="926" mass="104177">MASYRRNILPFIALTLLTLLPYNQGASRPIKIGAIFHQEDMELKEAFERATFATTIENPAPAFELRSSIKIVNSSTDSFKTKLAVCELLEEGVAAIFGPSSPYTRGIVASIAARFDIPHFEYVWREHKELILDEEGNPINPTPMTINIYPDSEMISKAIADVVVWNEWKSFVAIYETNDGLSRIQKALTMKRDKDNPITIRHLGTGPNYRSTLKEISTLPIDNIIIDVKPENIMHVFHQAKEVNLVREYTNFIITYMDSSKLPILEIRNGTTQGNITGFSLRQNNVDGINLAESAALYDAVFLLYNALNILNDRNKNNGDPIPIIPVPLSCDDEKKYEAGPNITSIIREVPIEGKMTGAISIDEIGRRRDFSLQLLDFRGFNSIKMGYWDDEGVHSTRTKQELESYLFKSIEQNHFKIAIKVGEPYVIEVTDGSTRGVPIDKKYYEGYCIDVIENIAKILKFKYSFMLVPDNQYGSYVPKTKSWNGLIKLLLDHEADLAICDLTITSARESAVDFTMPFMNLGISILFSKPEEKKPELFSFLKPLSTDVWIYMATAYLIVSLMLYVQARMAPGEWNNPHPCNPDPEELENNFDLKNSLWLTVGSLMQQGSDILPQAPSVRMVAGMWWFFTLIMVSSYTANLAAFLTIDKMDNPITNVEELAKQTKIKYGAIDGGSTSSFFRDSNYSTYQRMWATMSEARPSVFTATNDEGVERVLKEKQGYAFLMESTTIEYKMERNCDLQQIGSLIDNKGYGIALIRNSPYRTPISGAILTLQEKGTLSELKTKWWEKRGGGKCKKDDSDKDANSIELGLPNVGGVFLVLMCGCAASFVIAIFEFLWNIRKVAVEEKITPWEAFVAELKFAVNITLDTKPVKIAKSSSASSSMEGGIGRATSTARSIVGSFLRLDILDKFDKNNTNNRGNDRKIN</sequence>
<keyword evidence="20" id="KW-1185">Reference proteome</keyword>
<evidence type="ECO:0000256" key="10">
    <source>
        <dbReference type="ARBA" id="ARBA00023170"/>
    </source>
</evidence>
<dbReference type="Pfam" id="PF01094">
    <property type="entry name" value="ANF_receptor"/>
    <property type="match status" value="1"/>
</dbReference>
<reference evidence="21" key="1">
    <citation type="submission" date="2025-08" db="UniProtKB">
        <authorList>
            <consortium name="RefSeq"/>
        </authorList>
    </citation>
    <scope>IDENTIFICATION</scope>
    <source>
        <tissue evidence="21">Whole body</tissue>
    </source>
</reference>
<comment type="similarity">
    <text evidence="2">Belongs to the glutamate-gated ion channel (TC 1.A.10.1) family.</text>
</comment>
<feature type="transmembrane region" description="Helical" evidence="16">
    <location>
        <begin position="549"/>
        <end position="566"/>
    </location>
</feature>
<evidence type="ECO:0000256" key="15">
    <source>
        <dbReference type="ARBA" id="ARBA00034100"/>
    </source>
</evidence>
<dbReference type="SUPFAM" id="SSF53850">
    <property type="entry name" value="Periplasmic binding protein-like II"/>
    <property type="match status" value="1"/>
</dbReference>
<protein>
    <submittedName>
        <fullName evidence="21">Glutamate receptor ionotropic, kainate 2-like</fullName>
    </submittedName>
</protein>
<dbReference type="InterPro" id="IPR001508">
    <property type="entry name" value="Iono_Glu_rcpt_met"/>
</dbReference>
<dbReference type="PANTHER" id="PTHR18966">
    <property type="entry name" value="IONOTROPIC GLUTAMATE RECEPTOR"/>
    <property type="match status" value="1"/>
</dbReference>
<feature type="domain" description="Ionotropic glutamate receptor C-terminal" evidence="18">
    <location>
        <begin position="427"/>
        <end position="789"/>
    </location>
</feature>
<evidence type="ECO:0000256" key="5">
    <source>
        <dbReference type="ARBA" id="ARBA00022692"/>
    </source>
</evidence>
<dbReference type="InterPro" id="IPR019594">
    <property type="entry name" value="Glu/Gly-bd"/>
</dbReference>
<accession>A0ABM1HST8</accession>
<evidence type="ECO:0000259" key="19">
    <source>
        <dbReference type="SMART" id="SM00918"/>
    </source>
</evidence>
<evidence type="ECO:0000256" key="3">
    <source>
        <dbReference type="ARBA" id="ARBA00022448"/>
    </source>
</evidence>
<keyword evidence="7" id="KW-0770">Synapse</keyword>
<keyword evidence="6 16" id="KW-1133">Transmembrane helix</keyword>
<name>A0ABM1HST8_POLDO</name>
<dbReference type="Gene3D" id="1.10.287.70">
    <property type="match status" value="1"/>
</dbReference>
<evidence type="ECO:0000256" key="16">
    <source>
        <dbReference type="SAM" id="Phobius"/>
    </source>
</evidence>
<keyword evidence="14" id="KW-0407">Ion channel</keyword>
<keyword evidence="9 16" id="KW-0472">Membrane</keyword>
<evidence type="ECO:0000256" key="14">
    <source>
        <dbReference type="ARBA" id="ARBA00023303"/>
    </source>
</evidence>
<evidence type="ECO:0000256" key="8">
    <source>
        <dbReference type="ARBA" id="ARBA00023065"/>
    </source>
</evidence>
<feature type="signal peptide" evidence="17">
    <location>
        <begin position="1"/>
        <end position="25"/>
    </location>
</feature>
<evidence type="ECO:0000256" key="9">
    <source>
        <dbReference type="ARBA" id="ARBA00023136"/>
    </source>
</evidence>
<keyword evidence="10" id="KW-0675">Receptor</keyword>
<dbReference type="Proteomes" id="UP000694924">
    <property type="component" value="Unplaced"/>
</dbReference>